<name>A0A0S7BCA4_9CHLR</name>
<reference evidence="9" key="1">
    <citation type="submission" date="2015-07" db="EMBL/GenBank/DDBJ databases">
        <title>Draft Genome Sequences of Anaerolinea thermolimosa IMO-1, Bellilinea caldifistulae GOMI-1, Leptolinea tardivitalis YMTK-2, Levilinea saccharolytica KIBI-1,Longilinea arvoryzae KOME-1, Previously Described as Members of the Anaerolineaceae (Chloroflexi).</title>
        <authorList>
            <person name="Sekiguchi Y."/>
            <person name="Ohashi A."/>
            <person name="Matsuura N."/>
            <person name="Tourlousse M.D."/>
        </authorList>
    </citation>
    <scope>NUCLEOTIDE SEQUENCE [LARGE SCALE GENOMIC DNA]</scope>
    <source>
        <strain evidence="9">KOME-1</strain>
    </source>
</reference>
<dbReference type="RefSeq" id="WP_172797746.1">
    <property type="nucleotide sequence ID" value="NZ_DF967972.1"/>
</dbReference>
<keyword evidence="4" id="KW-0378">Hydrolase</keyword>
<evidence type="ECO:0000256" key="1">
    <source>
        <dbReference type="ARBA" id="ARBA00000798"/>
    </source>
</evidence>
<keyword evidence="10" id="KW-1185">Reference proteome</keyword>
<evidence type="ECO:0000313" key="10">
    <source>
        <dbReference type="Proteomes" id="UP000055060"/>
    </source>
</evidence>
<protein>
    <recommendedName>
        <fullName evidence="3">phospholipase D</fullName>
        <ecNumber evidence="3">3.1.4.4</ecNumber>
    </recommendedName>
</protein>
<feature type="chain" id="PRO_5006632872" description="phospholipase D" evidence="7">
    <location>
        <begin position="20"/>
        <end position="361"/>
    </location>
</feature>
<dbReference type="InterPro" id="IPR051406">
    <property type="entry name" value="PLD_domain"/>
</dbReference>
<evidence type="ECO:0000256" key="2">
    <source>
        <dbReference type="ARBA" id="ARBA00008664"/>
    </source>
</evidence>
<dbReference type="Proteomes" id="UP000055060">
    <property type="component" value="Unassembled WGS sequence"/>
</dbReference>
<dbReference type="Gene3D" id="3.30.870.10">
    <property type="entry name" value="Endonuclease Chain A"/>
    <property type="match status" value="2"/>
</dbReference>
<dbReference type="SUPFAM" id="SSF56024">
    <property type="entry name" value="Phospholipase D/nuclease"/>
    <property type="match status" value="2"/>
</dbReference>
<dbReference type="PROSITE" id="PS51257">
    <property type="entry name" value="PROKAR_LIPOPROTEIN"/>
    <property type="match status" value="1"/>
</dbReference>
<dbReference type="GO" id="GO:0016042">
    <property type="term" value="P:lipid catabolic process"/>
    <property type="evidence" value="ECO:0007669"/>
    <property type="project" value="UniProtKB-KW"/>
</dbReference>
<dbReference type="PANTHER" id="PTHR43856:SF1">
    <property type="entry name" value="MITOCHONDRIAL CARDIOLIPIN HYDROLASE"/>
    <property type="match status" value="1"/>
</dbReference>
<dbReference type="PROSITE" id="PS50035">
    <property type="entry name" value="PLD"/>
    <property type="match status" value="2"/>
</dbReference>
<sequence>MKRYPRLFFALCLAALVSACDLTPAAVLPADPPAAVATVAPTEAQSDAISVYFTDPDSALAAEGRGGPDEALAAAIAAAQSSVDMAMYNLSLPSIGDALLEAYRRGVVVRLVVDDETYEDEISSRLRKAGIPVVSDQREELMHNKFTILDGQEVWTGSLNLSTGGTYSDYNNLVRIRSTRLAQDYTAEFEEMFLDHQFGENSPMNTIYPRLTVDGRTVEVYFLPEDDVEDRLLDLVGSAHDSVDFLAYSFTLDYLADTMIDLENNGIRVRGIMDAEQEASNQGGEYDRLVDAGLDVRLDPFDGLLHHKVIIVDGQWVVLGSANFTRSGLFKNDENLVILNDPTLASSFETEFERLYSLSRP</sequence>
<feature type="signal peptide" evidence="7">
    <location>
        <begin position="1"/>
        <end position="19"/>
    </location>
</feature>
<evidence type="ECO:0000256" key="5">
    <source>
        <dbReference type="ARBA" id="ARBA00022963"/>
    </source>
</evidence>
<dbReference type="EC" id="3.1.4.4" evidence="3"/>
<dbReference type="AlphaFoldDB" id="A0A0S7BCA4"/>
<evidence type="ECO:0000256" key="4">
    <source>
        <dbReference type="ARBA" id="ARBA00022801"/>
    </source>
</evidence>
<feature type="domain" description="PLD phosphodiesterase" evidence="8">
    <location>
        <begin position="138"/>
        <end position="165"/>
    </location>
</feature>
<dbReference type="InterPro" id="IPR025202">
    <property type="entry name" value="PLD-like_dom"/>
</dbReference>
<evidence type="ECO:0000256" key="6">
    <source>
        <dbReference type="ARBA" id="ARBA00023098"/>
    </source>
</evidence>
<feature type="domain" description="PLD phosphodiesterase" evidence="8">
    <location>
        <begin position="301"/>
        <end position="328"/>
    </location>
</feature>
<organism evidence="9">
    <name type="scientific">Longilinea arvoryzae</name>
    <dbReference type="NCBI Taxonomy" id="360412"/>
    <lineage>
        <taxon>Bacteria</taxon>
        <taxon>Bacillati</taxon>
        <taxon>Chloroflexota</taxon>
        <taxon>Anaerolineae</taxon>
        <taxon>Anaerolineales</taxon>
        <taxon>Anaerolineaceae</taxon>
        <taxon>Longilinea</taxon>
    </lineage>
</organism>
<dbReference type="GO" id="GO:0004630">
    <property type="term" value="F:phospholipase D activity"/>
    <property type="evidence" value="ECO:0007669"/>
    <property type="project" value="UniProtKB-EC"/>
</dbReference>
<dbReference type="STRING" id="360412.LARV_00135"/>
<keyword evidence="7" id="KW-0732">Signal</keyword>
<dbReference type="Pfam" id="PF13091">
    <property type="entry name" value="PLDc_2"/>
    <property type="match status" value="2"/>
</dbReference>
<evidence type="ECO:0000256" key="3">
    <source>
        <dbReference type="ARBA" id="ARBA00012027"/>
    </source>
</evidence>
<dbReference type="PANTHER" id="PTHR43856">
    <property type="entry name" value="CARDIOLIPIN HYDROLASE"/>
    <property type="match status" value="1"/>
</dbReference>
<accession>A0A0S7BCA4</accession>
<dbReference type="GO" id="GO:0006793">
    <property type="term" value="P:phosphorus metabolic process"/>
    <property type="evidence" value="ECO:0007669"/>
    <property type="project" value="UniProtKB-ARBA"/>
</dbReference>
<evidence type="ECO:0000256" key="7">
    <source>
        <dbReference type="SAM" id="SignalP"/>
    </source>
</evidence>
<gene>
    <name evidence="9" type="ORF">LARV_00135</name>
</gene>
<keyword evidence="6" id="KW-0443">Lipid metabolism</keyword>
<evidence type="ECO:0000313" key="9">
    <source>
        <dbReference type="EMBL" id="GAP12400.1"/>
    </source>
</evidence>
<dbReference type="CDD" id="cd09116">
    <property type="entry name" value="PLDc_Nuc_like"/>
    <property type="match status" value="1"/>
</dbReference>
<comment type="catalytic activity">
    <reaction evidence="1">
        <text>a 1,2-diacyl-sn-glycero-3-phosphocholine + H2O = a 1,2-diacyl-sn-glycero-3-phosphate + choline + H(+)</text>
        <dbReference type="Rhea" id="RHEA:14445"/>
        <dbReference type="ChEBI" id="CHEBI:15354"/>
        <dbReference type="ChEBI" id="CHEBI:15377"/>
        <dbReference type="ChEBI" id="CHEBI:15378"/>
        <dbReference type="ChEBI" id="CHEBI:57643"/>
        <dbReference type="ChEBI" id="CHEBI:58608"/>
        <dbReference type="EC" id="3.1.4.4"/>
    </reaction>
</comment>
<dbReference type="GO" id="GO:0016891">
    <property type="term" value="F:RNA endonuclease activity producing 5'-phosphomonoesters, hydrolytic mechanism"/>
    <property type="evidence" value="ECO:0007669"/>
    <property type="project" value="TreeGrafter"/>
</dbReference>
<dbReference type="SMART" id="SM00155">
    <property type="entry name" value="PLDc"/>
    <property type="match status" value="2"/>
</dbReference>
<dbReference type="EMBL" id="DF967972">
    <property type="protein sequence ID" value="GAP12400.1"/>
    <property type="molecule type" value="Genomic_DNA"/>
</dbReference>
<evidence type="ECO:0000259" key="8">
    <source>
        <dbReference type="PROSITE" id="PS50035"/>
    </source>
</evidence>
<keyword evidence="5" id="KW-0442">Lipid degradation</keyword>
<comment type="similarity">
    <text evidence="2">Belongs to the phospholipase D family.</text>
</comment>
<dbReference type="InterPro" id="IPR001736">
    <property type="entry name" value="PLipase_D/transphosphatidylase"/>
</dbReference>
<proteinExistence type="inferred from homology"/>